<dbReference type="Gene3D" id="3.40.50.2300">
    <property type="match status" value="1"/>
</dbReference>
<dbReference type="InterPro" id="IPR001789">
    <property type="entry name" value="Sig_transdc_resp-reg_receiver"/>
</dbReference>
<accession>A3U184</accession>
<evidence type="ECO:0000313" key="6">
    <source>
        <dbReference type="EMBL" id="EAQ02067.1"/>
    </source>
</evidence>
<dbReference type="Pfam" id="PF00072">
    <property type="entry name" value="Response_reg"/>
    <property type="match status" value="1"/>
</dbReference>
<feature type="domain" description="OmpR/PhoB-type" evidence="5">
    <location>
        <begin position="135"/>
        <end position="238"/>
    </location>
</feature>
<dbReference type="CDD" id="cd00383">
    <property type="entry name" value="trans_reg_C"/>
    <property type="match status" value="1"/>
</dbReference>
<dbReference type="GO" id="GO:0000156">
    <property type="term" value="F:phosphorelay response regulator activity"/>
    <property type="evidence" value="ECO:0007669"/>
    <property type="project" value="TreeGrafter"/>
</dbReference>
<keyword evidence="1 3" id="KW-0238">DNA-binding</keyword>
<dbReference type="GO" id="GO:0032993">
    <property type="term" value="C:protein-DNA complex"/>
    <property type="evidence" value="ECO:0007669"/>
    <property type="project" value="TreeGrafter"/>
</dbReference>
<dbReference type="InterPro" id="IPR011006">
    <property type="entry name" value="CheY-like_superfamily"/>
</dbReference>
<evidence type="ECO:0000256" key="1">
    <source>
        <dbReference type="ARBA" id="ARBA00023125"/>
    </source>
</evidence>
<dbReference type="InterPro" id="IPR036388">
    <property type="entry name" value="WH-like_DNA-bd_sf"/>
</dbReference>
<dbReference type="Pfam" id="PF00486">
    <property type="entry name" value="Trans_reg_C"/>
    <property type="match status" value="1"/>
</dbReference>
<evidence type="ECO:0000256" key="2">
    <source>
        <dbReference type="PROSITE-ProRule" id="PRU00169"/>
    </source>
</evidence>
<dbReference type="HOGENOM" id="CLU_000445_30_4_5"/>
<evidence type="ECO:0000256" key="3">
    <source>
        <dbReference type="PROSITE-ProRule" id="PRU01091"/>
    </source>
</evidence>
<dbReference type="Gene3D" id="6.10.250.690">
    <property type="match status" value="1"/>
</dbReference>
<evidence type="ECO:0000259" key="5">
    <source>
        <dbReference type="PROSITE" id="PS51755"/>
    </source>
</evidence>
<sequence length="245" mass="27435">MDVTAKRILVVDDDAKIRTLLRRCFESDGYEVVDAEAAESVRAAFAEGDFDLVTLDLNLGAEDGLDIARELRRDHDVPIFMVTGKDDVIDRVVGLELGADDYLTKPFHVREVLARVRSVLRRTARREAPPAASRETAAPWQGLDGLRINLDGMQLLDREGRDCALTTADFKLLAAFVGNPQRQLSRDRLMDLVNGSDWTPLDRTIDNQVARLRKKLERDPARPQLIKTVRGLGYMLTEKPVDLAG</sequence>
<organism evidence="6 7">
    <name type="scientific">Pseudooceanicola batsensis (strain ATCC BAA-863 / DSM 15984 / KCTC 12145 / HTCC2597)</name>
    <name type="common">Oceanicola batsensis</name>
    <dbReference type="NCBI Taxonomy" id="252305"/>
    <lineage>
        <taxon>Bacteria</taxon>
        <taxon>Pseudomonadati</taxon>
        <taxon>Pseudomonadota</taxon>
        <taxon>Alphaproteobacteria</taxon>
        <taxon>Rhodobacterales</taxon>
        <taxon>Paracoccaceae</taxon>
        <taxon>Pseudooceanicola</taxon>
    </lineage>
</organism>
<evidence type="ECO:0000259" key="4">
    <source>
        <dbReference type="PROSITE" id="PS50110"/>
    </source>
</evidence>
<dbReference type="STRING" id="252305.OB2597_20621"/>
<reference evidence="6 7" key="1">
    <citation type="journal article" date="2010" name="J. Bacteriol.">
        <title>Genome sequences of Oceanicola granulosus HTCC2516(T) and Oceanicola batsensis HTCC2597(TDelta).</title>
        <authorList>
            <person name="Thrash J.C."/>
            <person name="Cho J.C."/>
            <person name="Vergin K.L."/>
            <person name="Giovannoni S.J."/>
        </authorList>
    </citation>
    <scope>NUCLEOTIDE SEQUENCE [LARGE SCALE GENOMIC DNA]</scope>
    <source>
        <strain evidence="7">ATCC BAA-863 / DSM 15984 / KCTC 12145 / HTCC2597</strain>
    </source>
</reference>
<comment type="caution">
    <text evidence="6">The sequence shown here is derived from an EMBL/GenBank/DDBJ whole genome shotgun (WGS) entry which is preliminary data.</text>
</comment>
<dbReference type="PROSITE" id="PS50110">
    <property type="entry name" value="RESPONSE_REGULATORY"/>
    <property type="match status" value="1"/>
</dbReference>
<dbReference type="PANTHER" id="PTHR48111">
    <property type="entry name" value="REGULATOR OF RPOS"/>
    <property type="match status" value="1"/>
</dbReference>
<dbReference type="Proteomes" id="UP000004318">
    <property type="component" value="Unassembled WGS sequence"/>
</dbReference>
<dbReference type="SMART" id="SM00862">
    <property type="entry name" value="Trans_reg_C"/>
    <property type="match status" value="1"/>
</dbReference>
<dbReference type="SUPFAM" id="SSF46894">
    <property type="entry name" value="C-terminal effector domain of the bipartite response regulators"/>
    <property type="match status" value="1"/>
</dbReference>
<keyword evidence="7" id="KW-1185">Reference proteome</keyword>
<dbReference type="GO" id="GO:0006355">
    <property type="term" value="P:regulation of DNA-templated transcription"/>
    <property type="evidence" value="ECO:0007669"/>
    <property type="project" value="InterPro"/>
</dbReference>
<dbReference type="PROSITE" id="PS51755">
    <property type="entry name" value="OMPR_PHOB"/>
    <property type="match status" value="1"/>
</dbReference>
<name>A3U184_PSEBH</name>
<dbReference type="InterPro" id="IPR001867">
    <property type="entry name" value="OmpR/PhoB-type_DNA-bd"/>
</dbReference>
<evidence type="ECO:0000313" key="7">
    <source>
        <dbReference type="Proteomes" id="UP000004318"/>
    </source>
</evidence>
<dbReference type="AlphaFoldDB" id="A3U184"/>
<dbReference type="SUPFAM" id="SSF52172">
    <property type="entry name" value="CheY-like"/>
    <property type="match status" value="1"/>
</dbReference>
<dbReference type="InterPro" id="IPR039420">
    <property type="entry name" value="WalR-like"/>
</dbReference>
<dbReference type="Gene3D" id="1.10.10.10">
    <property type="entry name" value="Winged helix-like DNA-binding domain superfamily/Winged helix DNA-binding domain"/>
    <property type="match status" value="1"/>
</dbReference>
<dbReference type="InterPro" id="IPR016032">
    <property type="entry name" value="Sig_transdc_resp-reg_C-effctor"/>
</dbReference>
<feature type="modified residue" description="4-aspartylphosphate" evidence="2">
    <location>
        <position position="56"/>
    </location>
</feature>
<dbReference type="GO" id="GO:0005829">
    <property type="term" value="C:cytosol"/>
    <property type="evidence" value="ECO:0007669"/>
    <property type="project" value="TreeGrafter"/>
</dbReference>
<dbReference type="GO" id="GO:0000976">
    <property type="term" value="F:transcription cis-regulatory region binding"/>
    <property type="evidence" value="ECO:0007669"/>
    <property type="project" value="TreeGrafter"/>
</dbReference>
<protein>
    <submittedName>
        <fullName evidence="6">Transcriptional regulatory protein similar to OmpR</fullName>
    </submittedName>
</protein>
<gene>
    <name evidence="6" type="ORF">OB2597_20621</name>
</gene>
<dbReference type="EMBL" id="AAMO01000009">
    <property type="protein sequence ID" value="EAQ02067.1"/>
    <property type="molecule type" value="Genomic_DNA"/>
</dbReference>
<proteinExistence type="predicted"/>
<dbReference type="SMART" id="SM00448">
    <property type="entry name" value="REC"/>
    <property type="match status" value="1"/>
</dbReference>
<feature type="domain" description="Response regulatory" evidence="4">
    <location>
        <begin position="7"/>
        <end position="120"/>
    </location>
</feature>
<feature type="DNA-binding region" description="OmpR/PhoB-type" evidence="3">
    <location>
        <begin position="135"/>
        <end position="238"/>
    </location>
</feature>
<dbReference type="PANTHER" id="PTHR48111:SF58">
    <property type="entry name" value="TORCAD OPERON TRANSCRIPTIONAL REGULATORY PROTEIN TORR"/>
    <property type="match status" value="1"/>
</dbReference>
<keyword evidence="2" id="KW-0597">Phosphoprotein</keyword>